<sequence>MEGQGGQQQGSTIDSIPQKSSSEVASGMDNSTNMQSQPASAASSSGLPPRQQLRFRDVKTLARLMGRLTEEEKRVILLLYNNNKNN</sequence>
<dbReference type="EMBL" id="JBANQN010000007">
    <property type="protein sequence ID" value="KAK6785114.1"/>
    <property type="molecule type" value="Genomic_DNA"/>
</dbReference>
<name>A0AAN8TBX5_SOLBU</name>
<reference evidence="2 3" key="1">
    <citation type="submission" date="2024-02" db="EMBL/GenBank/DDBJ databases">
        <title>de novo genome assembly of Solanum bulbocastanum strain 11H21.</title>
        <authorList>
            <person name="Hosaka A.J."/>
        </authorList>
    </citation>
    <scope>NUCLEOTIDE SEQUENCE [LARGE SCALE GENOMIC DNA]</scope>
    <source>
        <tissue evidence="2">Young leaves</tissue>
    </source>
</reference>
<evidence type="ECO:0000313" key="2">
    <source>
        <dbReference type="EMBL" id="KAK6785114.1"/>
    </source>
</evidence>
<organism evidence="2 3">
    <name type="scientific">Solanum bulbocastanum</name>
    <name type="common">Wild potato</name>
    <dbReference type="NCBI Taxonomy" id="147425"/>
    <lineage>
        <taxon>Eukaryota</taxon>
        <taxon>Viridiplantae</taxon>
        <taxon>Streptophyta</taxon>
        <taxon>Embryophyta</taxon>
        <taxon>Tracheophyta</taxon>
        <taxon>Spermatophyta</taxon>
        <taxon>Magnoliopsida</taxon>
        <taxon>eudicotyledons</taxon>
        <taxon>Gunneridae</taxon>
        <taxon>Pentapetalae</taxon>
        <taxon>asterids</taxon>
        <taxon>lamiids</taxon>
        <taxon>Solanales</taxon>
        <taxon>Solanaceae</taxon>
        <taxon>Solanoideae</taxon>
        <taxon>Solaneae</taxon>
        <taxon>Solanum</taxon>
    </lineage>
</organism>
<dbReference type="Proteomes" id="UP001371456">
    <property type="component" value="Unassembled WGS sequence"/>
</dbReference>
<evidence type="ECO:0000256" key="1">
    <source>
        <dbReference type="SAM" id="MobiDB-lite"/>
    </source>
</evidence>
<protein>
    <submittedName>
        <fullName evidence="2">Uncharacterized protein</fullName>
    </submittedName>
</protein>
<proteinExistence type="predicted"/>
<accession>A0AAN8TBX5</accession>
<keyword evidence="3" id="KW-1185">Reference proteome</keyword>
<feature type="region of interest" description="Disordered" evidence="1">
    <location>
        <begin position="1"/>
        <end position="54"/>
    </location>
</feature>
<dbReference type="AlphaFoldDB" id="A0AAN8TBX5"/>
<comment type="caution">
    <text evidence="2">The sequence shown here is derived from an EMBL/GenBank/DDBJ whole genome shotgun (WGS) entry which is preliminary data.</text>
</comment>
<feature type="compositionally biased region" description="Polar residues" evidence="1">
    <location>
        <begin position="9"/>
        <end position="38"/>
    </location>
</feature>
<evidence type="ECO:0000313" key="3">
    <source>
        <dbReference type="Proteomes" id="UP001371456"/>
    </source>
</evidence>
<gene>
    <name evidence="2" type="ORF">RDI58_018569</name>
</gene>